<proteinExistence type="predicted"/>
<evidence type="ECO:0000313" key="2">
    <source>
        <dbReference type="Proteomes" id="UP001458880"/>
    </source>
</evidence>
<sequence length="167" mass="19215">MLPSNTTSIYIDVSTYPLRVPLFRSIINPLSEERGRTTRIRSVLSFPFFFLRRPFPWGVQYPRIVFPIFFPTSPVSVSSILVSCPLERSPTTVHRLPPACRNGTLYARRGIVSYHVERKLDLSSLARSAETGSVGRDAVAETRGRRVIREDFREDYIDRADRTLVRR</sequence>
<accession>A0AAW1JIK8</accession>
<keyword evidence="2" id="KW-1185">Reference proteome</keyword>
<evidence type="ECO:0000313" key="1">
    <source>
        <dbReference type="EMBL" id="KAK9703542.1"/>
    </source>
</evidence>
<dbReference type="AlphaFoldDB" id="A0AAW1JIK8"/>
<gene>
    <name evidence="1" type="ORF">QE152_g29275</name>
</gene>
<organism evidence="1 2">
    <name type="scientific">Popillia japonica</name>
    <name type="common">Japanese beetle</name>
    <dbReference type="NCBI Taxonomy" id="7064"/>
    <lineage>
        <taxon>Eukaryota</taxon>
        <taxon>Metazoa</taxon>
        <taxon>Ecdysozoa</taxon>
        <taxon>Arthropoda</taxon>
        <taxon>Hexapoda</taxon>
        <taxon>Insecta</taxon>
        <taxon>Pterygota</taxon>
        <taxon>Neoptera</taxon>
        <taxon>Endopterygota</taxon>
        <taxon>Coleoptera</taxon>
        <taxon>Polyphaga</taxon>
        <taxon>Scarabaeiformia</taxon>
        <taxon>Scarabaeidae</taxon>
        <taxon>Rutelinae</taxon>
        <taxon>Popillia</taxon>
    </lineage>
</organism>
<comment type="caution">
    <text evidence="1">The sequence shown here is derived from an EMBL/GenBank/DDBJ whole genome shotgun (WGS) entry which is preliminary data.</text>
</comment>
<dbReference type="EMBL" id="JASPKY010000367">
    <property type="protein sequence ID" value="KAK9703542.1"/>
    <property type="molecule type" value="Genomic_DNA"/>
</dbReference>
<protein>
    <submittedName>
        <fullName evidence="1">Uncharacterized protein</fullName>
    </submittedName>
</protein>
<reference evidence="1 2" key="1">
    <citation type="journal article" date="2024" name="BMC Genomics">
        <title>De novo assembly and annotation of Popillia japonica's genome with initial clues to its potential as an invasive pest.</title>
        <authorList>
            <person name="Cucini C."/>
            <person name="Boschi S."/>
            <person name="Funari R."/>
            <person name="Cardaioli E."/>
            <person name="Iannotti N."/>
            <person name="Marturano G."/>
            <person name="Paoli F."/>
            <person name="Bruttini M."/>
            <person name="Carapelli A."/>
            <person name="Frati F."/>
            <person name="Nardi F."/>
        </authorList>
    </citation>
    <scope>NUCLEOTIDE SEQUENCE [LARGE SCALE GENOMIC DNA]</scope>
    <source>
        <strain evidence="1">DMR45628</strain>
    </source>
</reference>
<dbReference type="Proteomes" id="UP001458880">
    <property type="component" value="Unassembled WGS sequence"/>
</dbReference>
<name>A0AAW1JIK8_POPJA</name>